<evidence type="ECO:0000313" key="7">
    <source>
        <dbReference type="Proteomes" id="UP000002640"/>
    </source>
</evidence>
<evidence type="ECO:0000256" key="5">
    <source>
        <dbReference type="SAM" id="MobiDB-lite"/>
    </source>
</evidence>
<dbReference type="SMART" id="SM00320">
    <property type="entry name" value="WD40"/>
    <property type="match status" value="5"/>
</dbReference>
<dbReference type="KEGG" id="psoj:PHYSODRAFT_512486"/>
<evidence type="ECO:0000256" key="3">
    <source>
        <dbReference type="ARBA" id="ARBA00022737"/>
    </source>
</evidence>
<keyword evidence="3" id="KW-0677">Repeat</keyword>
<dbReference type="Pfam" id="PF00400">
    <property type="entry name" value="WD40"/>
    <property type="match status" value="1"/>
</dbReference>
<comment type="subcellular location">
    <subcellularLocation>
        <location evidence="1">Nucleus</location>
    </subcellularLocation>
</comment>
<dbReference type="InterPro" id="IPR037850">
    <property type="entry name" value="RBBP5/Swd1"/>
</dbReference>
<keyword evidence="4" id="KW-0539">Nucleus</keyword>
<dbReference type="Proteomes" id="UP000002640">
    <property type="component" value="Unassembled WGS sequence"/>
</dbReference>
<dbReference type="EMBL" id="JH159156">
    <property type="protein sequence ID" value="EGZ13187.1"/>
    <property type="molecule type" value="Genomic_DNA"/>
</dbReference>
<dbReference type="InterPro" id="IPR036322">
    <property type="entry name" value="WD40_repeat_dom_sf"/>
</dbReference>
<feature type="region of interest" description="Disordered" evidence="5">
    <location>
        <begin position="374"/>
        <end position="393"/>
    </location>
</feature>
<evidence type="ECO:0000256" key="4">
    <source>
        <dbReference type="ARBA" id="ARBA00023242"/>
    </source>
</evidence>
<dbReference type="InParanoid" id="G4ZTK9"/>
<dbReference type="STRING" id="1094619.G4ZTK9"/>
<feature type="compositionally biased region" description="Basic residues" evidence="5">
    <location>
        <begin position="713"/>
        <end position="730"/>
    </location>
</feature>
<feature type="compositionally biased region" description="Acidic residues" evidence="5">
    <location>
        <begin position="196"/>
        <end position="262"/>
    </location>
</feature>
<name>G4ZTK9_PHYSP</name>
<dbReference type="InterPro" id="IPR001680">
    <property type="entry name" value="WD40_rpt"/>
</dbReference>
<dbReference type="OMA" id="YCATSKS"/>
<reference evidence="6 7" key="1">
    <citation type="journal article" date="2006" name="Science">
        <title>Phytophthora genome sequences uncover evolutionary origins and mechanisms of pathogenesis.</title>
        <authorList>
            <person name="Tyler B.M."/>
            <person name="Tripathy S."/>
            <person name="Zhang X."/>
            <person name="Dehal P."/>
            <person name="Jiang R.H."/>
            <person name="Aerts A."/>
            <person name="Arredondo F.D."/>
            <person name="Baxter L."/>
            <person name="Bensasson D."/>
            <person name="Beynon J.L."/>
            <person name="Chapman J."/>
            <person name="Damasceno C.M."/>
            <person name="Dorrance A.E."/>
            <person name="Dou D."/>
            <person name="Dickerman A.W."/>
            <person name="Dubchak I.L."/>
            <person name="Garbelotto M."/>
            <person name="Gijzen M."/>
            <person name="Gordon S.G."/>
            <person name="Govers F."/>
            <person name="Grunwald N.J."/>
            <person name="Huang W."/>
            <person name="Ivors K.L."/>
            <person name="Jones R.W."/>
            <person name="Kamoun S."/>
            <person name="Krampis K."/>
            <person name="Lamour K.H."/>
            <person name="Lee M.K."/>
            <person name="McDonald W.H."/>
            <person name="Medina M."/>
            <person name="Meijer H.J."/>
            <person name="Nordberg E.K."/>
            <person name="Maclean D.J."/>
            <person name="Ospina-Giraldo M.D."/>
            <person name="Morris P.F."/>
            <person name="Phuntumart V."/>
            <person name="Putnam N.H."/>
            <person name="Rash S."/>
            <person name="Rose J.K."/>
            <person name="Sakihama Y."/>
            <person name="Salamov A.A."/>
            <person name="Savidor A."/>
            <person name="Scheuring C.F."/>
            <person name="Smith B.M."/>
            <person name="Sobral B.W."/>
            <person name="Terry A."/>
            <person name="Torto-Alalibo T.A."/>
            <person name="Win J."/>
            <person name="Xu Z."/>
            <person name="Zhang H."/>
            <person name="Grigoriev I.V."/>
            <person name="Rokhsar D.S."/>
            <person name="Boore J.L."/>
        </authorList>
    </citation>
    <scope>NUCLEOTIDE SEQUENCE [LARGE SCALE GENOMIC DNA]</scope>
    <source>
        <strain evidence="6 7">P6497</strain>
    </source>
</reference>
<protein>
    <submittedName>
        <fullName evidence="6">Uncharacterized protein</fullName>
    </submittedName>
</protein>
<feature type="region of interest" description="Disordered" evidence="5">
    <location>
        <begin position="1"/>
        <end position="91"/>
    </location>
</feature>
<feature type="compositionally biased region" description="Basic and acidic residues" evidence="5">
    <location>
        <begin position="10"/>
        <end position="22"/>
    </location>
</feature>
<feature type="compositionally biased region" description="Low complexity" evidence="5">
    <location>
        <begin position="24"/>
        <end position="36"/>
    </location>
</feature>
<feature type="region of interest" description="Disordered" evidence="5">
    <location>
        <begin position="169"/>
        <end position="266"/>
    </location>
</feature>
<evidence type="ECO:0000256" key="1">
    <source>
        <dbReference type="ARBA" id="ARBA00004123"/>
    </source>
</evidence>
<dbReference type="PANTHER" id="PTHR44040">
    <property type="entry name" value="RETINOBLASTOMA-BINDING PROTEIN 5"/>
    <property type="match status" value="1"/>
</dbReference>
<dbReference type="SUPFAM" id="SSF50978">
    <property type="entry name" value="WD40 repeat-like"/>
    <property type="match status" value="1"/>
</dbReference>
<dbReference type="RefSeq" id="XP_009530616.1">
    <property type="nucleotide sequence ID" value="XM_009532321.1"/>
</dbReference>
<evidence type="ECO:0000256" key="2">
    <source>
        <dbReference type="ARBA" id="ARBA00022574"/>
    </source>
</evidence>
<gene>
    <name evidence="6" type="ORF">PHYSODRAFT_512486</name>
</gene>
<organism evidence="6 7">
    <name type="scientific">Phytophthora sojae (strain P6497)</name>
    <name type="common">Soybean stem and root rot agent</name>
    <name type="synonym">Phytophthora megasperma f. sp. glycines</name>
    <dbReference type="NCBI Taxonomy" id="1094619"/>
    <lineage>
        <taxon>Eukaryota</taxon>
        <taxon>Sar</taxon>
        <taxon>Stramenopiles</taxon>
        <taxon>Oomycota</taxon>
        <taxon>Peronosporomycetes</taxon>
        <taxon>Peronosporales</taxon>
        <taxon>Peronosporaceae</taxon>
        <taxon>Phytophthora</taxon>
    </lineage>
</organism>
<dbReference type="AlphaFoldDB" id="G4ZTK9"/>
<dbReference type="Gene3D" id="2.130.10.10">
    <property type="entry name" value="YVTN repeat-like/Quinoprotein amine dehydrogenase"/>
    <property type="match status" value="1"/>
</dbReference>
<feature type="compositionally biased region" description="Polar residues" evidence="5">
    <location>
        <begin position="378"/>
        <end position="390"/>
    </location>
</feature>
<accession>G4ZTK9</accession>
<dbReference type="InterPro" id="IPR015943">
    <property type="entry name" value="WD40/YVTN_repeat-like_dom_sf"/>
</dbReference>
<feature type="region of interest" description="Disordered" evidence="5">
    <location>
        <begin position="708"/>
        <end position="730"/>
    </location>
</feature>
<proteinExistence type="predicted"/>
<evidence type="ECO:0000313" key="6">
    <source>
        <dbReference type="EMBL" id="EGZ13187.1"/>
    </source>
</evidence>
<keyword evidence="7" id="KW-1185">Reference proteome</keyword>
<keyword evidence="2" id="KW-0853">WD repeat</keyword>
<dbReference type="GeneID" id="20659364"/>
<dbReference type="GO" id="GO:0048188">
    <property type="term" value="C:Set1C/COMPASS complex"/>
    <property type="evidence" value="ECO:0007669"/>
    <property type="project" value="InterPro"/>
</dbReference>
<dbReference type="PANTHER" id="PTHR44040:SF1">
    <property type="entry name" value="RETINOBLASTOMA-BINDING PROTEIN 5"/>
    <property type="match status" value="1"/>
</dbReference>
<sequence>MWNQALRRVVHAEERQQEERRRQQLAQAAAAASSASNGETPAVEVPAEAPQSAAEREQPLVSEQAAAPASSSADNATPEAKNEAAYVEEAEDDDDYLQKHLLSRPTSAWSCLEDTQQANCLALNASQTLVAVGERDGRVTIWDNTTIRVITRELDPTLIALPAVENAADDDKMDGQGAAGDKAEANGAKRRKVDAADADGSMENDDASVEDDEEERTEDAASIEEDVATEEDEEAEAEAEVEAEEENNHDESEETKTEDEADASGGEAVLTLSDLRVVKTALKVVSQCAWSCDSRWLFAGCEEKSTRRVSLGARLCVWNVEAATLVSAFRFGGTITSLSSHPSDPKLVVVSFWNSRPVLLDVVSGERKELESVPIENDQLTQPTPQNSSRHPALASCARYGRSGKRIYCATSKSTLAVLDADTLQCLDSLKLNVLIQFVDLCVNLRETALLVTSSKGIHEFVLDANKDAEASTVMDGSSEESNATEEHPLGLREVALHSTGAVRAPWAVCCFSGGEEFVVGTPVVRHRHVGENGLFTWHRASVVGKTTGQHNVGVKDGVLALAWDRSRQSVLAVSTSGNFHVLEEQFTTTWPGAMYPAGFRLITDNELHLEVFDRDAEERKREKEKLAEAAKPAPVDVFTVQSPTVEFPGECDLAAASLPKNDFENPRYIPAIPIAYYHRRHLHSLQGGVYNEDKHFGLGQSVFEPLKGALGKQKKSSSRKSKSKKRRRR</sequence>